<evidence type="ECO:0000256" key="1">
    <source>
        <dbReference type="ARBA" id="ARBA00000085"/>
    </source>
</evidence>
<dbReference type="PROSITE" id="PS50112">
    <property type="entry name" value="PAS"/>
    <property type="match status" value="2"/>
</dbReference>
<accession>A0ABU8WVY9</accession>
<dbReference type="Pfam" id="PF13426">
    <property type="entry name" value="PAS_9"/>
    <property type="match status" value="2"/>
</dbReference>
<dbReference type="Gene3D" id="3.40.50.2300">
    <property type="match status" value="1"/>
</dbReference>
<dbReference type="InterPro" id="IPR001610">
    <property type="entry name" value="PAC"/>
</dbReference>
<evidence type="ECO:0000313" key="11">
    <source>
        <dbReference type="Proteomes" id="UP001385892"/>
    </source>
</evidence>
<evidence type="ECO:0000259" key="7">
    <source>
        <dbReference type="PROSITE" id="PS50110"/>
    </source>
</evidence>
<dbReference type="InterPro" id="IPR035965">
    <property type="entry name" value="PAS-like_dom_sf"/>
</dbReference>
<feature type="domain" description="PAC" evidence="9">
    <location>
        <begin position="221"/>
        <end position="273"/>
    </location>
</feature>
<protein>
    <recommendedName>
        <fullName evidence="2">histidine kinase</fullName>
        <ecNumber evidence="2">2.7.13.3</ecNumber>
    </recommendedName>
</protein>
<dbReference type="SUPFAM" id="SSF47384">
    <property type="entry name" value="Homodimeric domain of signal transducing histidine kinase"/>
    <property type="match status" value="1"/>
</dbReference>
<dbReference type="InterPro" id="IPR005467">
    <property type="entry name" value="His_kinase_dom"/>
</dbReference>
<sequence>MDPSSKPDGDESPVSLPSEHRFQLLVNAIKDYAIYLLDAQGRVSSWNTGAERLKGYTAEEIVGQHFSRFYTPEDIATGLPVRALKFAREQGKFEAEGWRVRKDGTRFWTNVHIEPVLSEAGELIGYAKITRDMSQVRFSEQALYASEQRFRLLVEGVRDYAIYMLDPAGRVTNWNAGAQLIKGYTAHEIMGQHFSRFYTPEDQRDGVPAHALQTALAEKRYEAEAWRVRKNGTRFWANVVIDALFDEAGRHIGFAKITRDITERKKAQDEMERAREALGHAQKLEAVGRLTGGVAHDFNNFLTIIRSSVELLRRSGADEERRERYIRAIAETADRAALLTKQLLAFARQQPLRPEAFGIAQRVRSMSQVIETMLGSSVKVSLFLDAPLDAAQADPNQFDTALLNMVINAKDAMPDGGTLTVSARNVDEVPAVRRHAAVKGAFVAISVEDSGSGIEPLTLGRIFEPFFTTKPATKGTGLGLSQVYGFAKQSGGEIDVRSRVGEGTCFTLYLPRAAGEAGTATQSGTTDAPQETRPLSILLVEDNEEVGQFATGLLAAVGHSVVRAASAKEALKFLETDRPKVDLVFSDVVMPGMDGVDMAKEIRRRWPGLPVVLTSGYSHVLAVDGDHDFALLQKPYSIQELEAFLDRAMADCDRPATG</sequence>
<evidence type="ECO:0000313" key="10">
    <source>
        <dbReference type="EMBL" id="MEJ8851574.1"/>
    </source>
</evidence>
<dbReference type="SMART" id="SM00388">
    <property type="entry name" value="HisKA"/>
    <property type="match status" value="1"/>
</dbReference>
<dbReference type="SMART" id="SM00091">
    <property type="entry name" value="PAS"/>
    <property type="match status" value="2"/>
</dbReference>
<dbReference type="InterPro" id="IPR000700">
    <property type="entry name" value="PAS-assoc_C"/>
</dbReference>
<dbReference type="InterPro" id="IPR000014">
    <property type="entry name" value="PAS"/>
</dbReference>
<dbReference type="CDD" id="cd00130">
    <property type="entry name" value="PAS"/>
    <property type="match status" value="2"/>
</dbReference>
<dbReference type="SMART" id="SM00448">
    <property type="entry name" value="REC"/>
    <property type="match status" value="1"/>
</dbReference>
<dbReference type="NCBIfam" id="TIGR00229">
    <property type="entry name" value="sensory_box"/>
    <property type="match status" value="2"/>
</dbReference>
<evidence type="ECO:0000256" key="2">
    <source>
        <dbReference type="ARBA" id="ARBA00012438"/>
    </source>
</evidence>
<dbReference type="SMART" id="SM00086">
    <property type="entry name" value="PAC"/>
    <property type="match status" value="2"/>
</dbReference>
<dbReference type="Pfam" id="PF00072">
    <property type="entry name" value="Response_reg"/>
    <property type="match status" value="1"/>
</dbReference>
<feature type="domain" description="PAS" evidence="8">
    <location>
        <begin position="146"/>
        <end position="219"/>
    </location>
</feature>
<dbReference type="CDD" id="cd00082">
    <property type="entry name" value="HisKA"/>
    <property type="match status" value="1"/>
</dbReference>
<comment type="caution">
    <text evidence="10">The sequence shown here is derived from an EMBL/GenBank/DDBJ whole genome shotgun (WGS) entry which is preliminary data.</text>
</comment>
<dbReference type="InterPro" id="IPR004358">
    <property type="entry name" value="Sig_transdc_His_kin-like_C"/>
</dbReference>
<comment type="catalytic activity">
    <reaction evidence="1">
        <text>ATP + protein L-histidine = ADP + protein N-phospho-L-histidine.</text>
        <dbReference type="EC" id="2.7.13.3"/>
    </reaction>
</comment>
<dbReference type="RefSeq" id="WP_340347258.1">
    <property type="nucleotide sequence ID" value="NZ_JBBKZT010000024.1"/>
</dbReference>
<proteinExistence type="predicted"/>
<dbReference type="Gene3D" id="1.10.287.130">
    <property type="match status" value="1"/>
</dbReference>
<feature type="domain" description="PAS" evidence="8">
    <location>
        <begin position="18"/>
        <end position="74"/>
    </location>
</feature>
<dbReference type="PROSITE" id="PS50110">
    <property type="entry name" value="RESPONSE_REGULATORY"/>
    <property type="match status" value="1"/>
</dbReference>
<dbReference type="SUPFAM" id="SSF52172">
    <property type="entry name" value="CheY-like"/>
    <property type="match status" value="1"/>
</dbReference>
<feature type="coiled-coil region" evidence="5">
    <location>
        <begin position="257"/>
        <end position="284"/>
    </location>
</feature>
<evidence type="ECO:0000259" key="8">
    <source>
        <dbReference type="PROSITE" id="PS50112"/>
    </source>
</evidence>
<dbReference type="Gene3D" id="3.30.450.20">
    <property type="entry name" value="PAS domain"/>
    <property type="match status" value="2"/>
</dbReference>
<dbReference type="InterPro" id="IPR003594">
    <property type="entry name" value="HATPase_dom"/>
</dbReference>
<feature type="domain" description="PAC" evidence="9">
    <location>
        <begin position="93"/>
        <end position="145"/>
    </location>
</feature>
<dbReference type="PANTHER" id="PTHR43065:SF49">
    <property type="entry name" value="HISTIDINE KINASE"/>
    <property type="match status" value="1"/>
</dbReference>
<dbReference type="PANTHER" id="PTHR43065">
    <property type="entry name" value="SENSOR HISTIDINE KINASE"/>
    <property type="match status" value="1"/>
</dbReference>
<dbReference type="SUPFAM" id="SSF55785">
    <property type="entry name" value="PYP-like sensor domain (PAS domain)"/>
    <property type="match status" value="2"/>
</dbReference>
<dbReference type="InterPro" id="IPR011006">
    <property type="entry name" value="CheY-like_superfamily"/>
</dbReference>
<dbReference type="InterPro" id="IPR036097">
    <property type="entry name" value="HisK_dim/P_sf"/>
</dbReference>
<dbReference type="InterPro" id="IPR036890">
    <property type="entry name" value="HATPase_C_sf"/>
</dbReference>
<feature type="modified residue" description="4-aspartylphosphate" evidence="4">
    <location>
        <position position="587"/>
    </location>
</feature>
<feature type="domain" description="Histidine kinase" evidence="6">
    <location>
        <begin position="293"/>
        <end position="514"/>
    </location>
</feature>
<keyword evidence="5" id="KW-0175">Coiled coil</keyword>
<keyword evidence="3 4" id="KW-0597">Phosphoprotein</keyword>
<gene>
    <name evidence="10" type="ORF">WKW82_33400</name>
</gene>
<evidence type="ECO:0000256" key="3">
    <source>
        <dbReference type="ARBA" id="ARBA00022553"/>
    </source>
</evidence>
<dbReference type="Proteomes" id="UP001385892">
    <property type="component" value="Unassembled WGS sequence"/>
</dbReference>
<dbReference type="InterPro" id="IPR001789">
    <property type="entry name" value="Sig_transdc_resp-reg_receiver"/>
</dbReference>
<dbReference type="SUPFAM" id="SSF55874">
    <property type="entry name" value="ATPase domain of HSP90 chaperone/DNA topoisomerase II/histidine kinase"/>
    <property type="match status" value="1"/>
</dbReference>
<name>A0ABU8WVY9_9BURK</name>
<evidence type="ECO:0000256" key="5">
    <source>
        <dbReference type="SAM" id="Coils"/>
    </source>
</evidence>
<dbReference type="PROSITE" id="PS50109">
    <property type="entry name" value="HIS_KIN"/>
    <property type="match status" value="1"/>
</dbReference>
<dbReference type="EMBL" id="JBBKZT010000024">
    <property type="protein sequence ID" value="MEJ8851574.1"/>
    <property type="molecule type" value="Genomic_DNA"/>
</dbReference>
<dbReference type="Pfam" id="PF02518">
    <property type="entry name" value="HATPase_c"/>
    <property type="match status" value="1"/>
</dbReference>
<evidence type="ECO:0000259" key="6">
    <source>
        <dbReference type="PROSITE" id="PS50109"/>
    </source>
</evidence>
<reference evidence="10 11" key="1">
    <citation type="submission" date="2024-03" db="EMBL/GenBank/DDBJ databases">
        <title>Novel species of the genus Variovorax.</title>
        <authorList>
            <person name="Liu Q."/>
            <person name="Xin Y.-H."/>
        </authorList>
    </citation>
    <scope>NUCLEOTIDE SEQUENCE [LARGE SCALE GENOMIC DNA]</scope>
    <source>
        <strain evidence="10 11">KACC 18900</strain>
    </source>
</reference>
<dbReference type="EC" id="2.7.13.3" evidence="2"/>
<dbReference type="InterPro" id="IPR003661">
    <property type="entry name" value="HisK_dim/P_dom"/>
</dbReference>
<evidence type="ECO:0000259" key="9">
    <source>
        <dbReference type="PROSITE" id="PS50113"/>
    </source>
</evidence>
<evidence type="ECO:0000256" key="4">
    <source>
        <dbReference type="PROSITE-ProRule" id="PRU00169"/>
    </source>
</evidence>
<dbReference type="PRINTS" id="PR00344">
    <property type="entry name" value="BCTRLSENSOR"/>
</dbReference>
<organism evidence="10 11">
    <name type="scientific">Variovorax rhizosphaerae</name>
    <dbReference type="NCBI Taxonomy" id="1836200"/>
    <lineage>
        <taxon>Bacteria</taxon>
        <taxon>Pseudomonadati</taxon>
        <taxon>Pseudomonadota</taxon>
        <taxon>Betaproteobacteria</taxon>
        <taxon>Burkholderiales</taxon>
        <taxon>Comamonadaceae</taxon>
        <taxon>Variovorax</taxon>
    </lineage>
</organism>
<dbReference type="Pfam" id="PF00512">
    <property type="entry name" value="HisKA"/>
    <property type="match status" value="1"/>
</dbReference>
<keyword evidence="11" id="KW-1185">Reference proteome</keyword>
<feature type="domain" description="Response regulatory" evidence="7">
    <location>
        <begin position="536"/>
        <end position="649"/>
    </location>
</feature>
<dbReference type="PROSITE" id="PS50113">
    <property type="entry name" value="PAC"/>
    <property type="match status" value="2"/>
</dbReference>
<dbReference type="Gene3D" id="3.30.565.10">
    <property type="entry name" value="Histidine kinase-like ATPase, C-terminal domain"/>
    <property type="match status" value="1"/>
</dbReference>
<dbReference type="SMART" id="SM00387">
    <property type="entry name" value="HATPase_c"/>
    <property type="match status" value="1"/>
</dbReference>